<sequence>MRNFEGPGRSPVYAAQAAVATSHPASTLVAIETLRAGGNAVDAAIAAVAVQCVVDPLMTGIGGDCFALYAPKGASVPVAIDGSGRSPAAADAAWYREHGVAIEPDSPHAVTVPGAVAAWQKLVADHGTRSLGELLQPAIRLAEEGFPVQPRVGWDWARNVARVAGDPHAAATYLVDGRAPAIGTVVRLEELAATLRRIAREGARGFYEGPVADDLVGRLRQLGGLHTLEDFARAAPDVVTPISTRYRGYDVYECPPAGQGLAALMMLNVLKPFDVAGLSDLDRVHLFAEACKQGYHHRDALFGDPALQAIPVEHLLSDAWQAAAHGAIDMGRAQAPTLYPEIRAEVAARAHKDTVYLCVVDRDGNAISLINSIFQGFGSGILGPSSGVLLHNRGLSFRTEAGHPNTIGPSKRPMHTIIPGMLMRNGRAVAPFGVMGGHYQAMGHVELLTGLIDRGLDPQEALDAPRSFAYGGTLELEGGLSGLSAELKGRGHDALPAPLPLGGGQVIWIDHEAGMLAAGSDPRKDGSALGY</sequence>
<dbReference type="Pfam" id="PF01019">
    <property type="entry name" value="G_glu_transpept"/>
    <property type="match status" value="1"/>
</dbReference>
<dbReference type="PANTHER" id="PTHR43881">
    <property type="entry name" value="GAMMA-GLUTAMYLTRANSPEPTIDASE (AFU_ORTHOLOGUE AFUA_4G13580)"/>
    <property type="match status" value="1"/>
</dbReference>
<dbReference type="InterPro" id="IPR029055">
    <property type="entry name" value="Ntn_hydrolases_N"/>
</dbReference>
<accession>A0ABQ4QLW3</accession>
<dbReference type="PANTHER" id="PTHR43881:SF1">
    <property type="entry name" value="GAMMA-GLUTAMYLTRANSPEPTIDASE (AFU_ORTHOLOGUE AFUA_4G13580)"/>
    <property type="match status" value="1"/>
</dbReference>
<dbReference type="PRINTS" id="PR01210">
    <property type="entry name" value="GGTRANSPTASE"/>
</dbReference>
<dbReference type="Proteomes" id="UP001055117">
    <property type="component" value="Unassembled WGS sequence"/>
</dbReference>
<reference evidence="1 2" key="1">
    <citation type="journal article" date="2021" name="Front. Microbiol.">
        <title>Comprehensive Comparative Genomics and Phenotyping of Methylobacterium Species.</title>
        <authorList>
            <person name="Alessa O."/>
            <person name="Ogura Y."/>
            <person name="Fujitani Y."/>
            <person name="Takami H."/>
            <person name="Hayashi T."/>
            <person name="Sahin N."/>
            <person name="Tani A."/>
        </authorList>
    </citation>
    <scope>NUCLEOTIDE SEQUENCE [LARGE SCALE GENOMIC DNA]</scope>
    <source>
        <strain evidence="1 2">DSM 23679</strain>
    </source>
</reference>
<dbReference type="InterPro" id="IPR043137">
    <property type="entry name" value="GGT_ssub_C"/>
</dbReference>
<dbReference type="EMBL" id="BPQG01000069">
    <property type="protein sequence ID" value="GJD46184.1"/>
    <property type="molecule type" value="Genomic_DNA"/>
</dbReference>
<proteinExistence type="predicted"/>
<comment type="caution">
    <text evidence="1">The sequence shown here is derived from an EMBL/GenBank/DDBJ whole genome shotgun (WGS) entry which is preliminary data.</text>
</comment>
<dbReference type="SUPFAM" id="SSF56235">
    <property type="entry name" value="N-terminal nucleophile aminohydrolases (Ntn hydrolases)"/>
    <property type="match status" value="1"/>
</dbReference>
<keyword evidence="2" id="KW-1185">Reference proteome</keyword>
<dbReference type="InterPro" id="IPR043138">
    <property type="entry name" value="GGT_lsub"/>
</dbReference>
<name>A0ABQ4QLW3_9HYPH</name>
<evidence type="ECO:0000313" key="1">
    <source>
        <dbReference type="EMBL" id="GJD46184.1"/>
    </source>
</evidence>
<dbReference type="RefSeq" id="WP_238272835.1">
    <property type="nucleotide sequence ID" value="NZ_BPQG01000069.1"/>
</dbReference>
<protein>
    <submittedName>
        <fullName evidence="1">Glutathione hydrolase-like YwrD proenzyme</fullName>
    </submittedName>
</protein>
<dbReference type="Gene3D" id="3.60.20.40">
    <property type="match status" value="1"/>
</dbReference>
<gene>
    <name evidence="1" type="primary">ywrD_2</name>
    <name evidence="1" type="ORF">AFCDBAGC_4064</name>
</gene>
<dbReference type="Gene3D" id="1.10.246.130">
    <property type="match status" value="1"/>
</dbReference>
<evidence type="ECO:0000313" key="2">
    <source>
        <dbReference type="Proteomes" id="UP001055117"/>
    </source>
</evidence>
<dbReference type="InterPro" id="IPR052896">
    <property type="entry name" value="GGT-like_enzyme"/>
</dbReference>
<organism evidence="1 2">
    <name type="scientific">Methylobacterium cerastii</name>
    <dbReference type="NCBI Taxonomy" id="932741"/>
    <lineage>
        <taxon>Bacteria</taxon>
        <taxon>Pseudomonadati</taxon>
        <taxon>Pseudomonadota</taxon>
        <taxon>Alphaproteobacteria</taxon>
        <taxon>Hyphomicrobiales</taxon>
        <taxon>Methylobacteriaceae</taxon>
        <taxon>Methylobacterium</taxon>
    </lineage>
</organism>